<dbReference type="Pfam" id="PF10385">
    <property type="entry name" value="RNA_pol_Rpb2_45"/>
    <property type="match status" value="1"/>
</dbReference>
<proteinExistence type="inferred from homology"/>
<dbReference type="InterPro" id="IPR007644">
    <property type="entry name" value="RNA_pol_bsu_protrusion"/>
</dbReference>
<sequence>MTYSYTEKKRIRKDFSKLPSVMDVPFLLSTQIDSYRSFLQHESPAESRQDTGLHAAFQSVFPISSYSGNAALEYVSYRIGEPAFDVKECQLRGVTYSAPLRVKVRLIIYDKESSNKAVKDIKEQEVYMGELPLMTENGTFVVNGTERVIVSQLHRSPGVFFDHDKGKTHSSGKLLYSARVIPYRGSWLDFEFDPKDTVFVRIDRRRKLPATILLRALGYSSEQMLDMFFDTSKFRLGEDSAMLELVPSRLRGDIATFDIEDGKGNVIVEEGRRITARHIRQLEKAGITELEVPLEYLHGRVMAKDLVDESTGELLFECNTELTEEVVGKLQQAGVKDIETLYTNDLDCGPFMSDTLRNDPTRNRLEALVEIYRMMRPGEPPTKESAENLFNNLFFSEERYDLSSVGRMKLNRRLGRQESEGAGTLAEDDITDVLKTLISIRNGQGNVDDIDNLGNRRIRSVGEMAENQFRVGLVRVERAVRERLSLAESEGLMPQDLINAKPVAAAVKEFFGSSQLSQFMDQNNPLSEVTHKRRISALGPGGLTRERAGFEVRDVHPTHYGRVCPIETPEGPNIGLINSLASYARTNSYGFLESPYRKVENGVVTDEIHYLSAIEESNFVIAQASAETDENGRLTDELVTVRHQNEFTVTAPENVNFKDVSPRQVVSVAASMIPFLEHDDANRALMGSNMQRQAVPTLRADKPLVGTGLERIVAQDSGVCVTARRGGVVESVDAARVVIRVNADETDAGDAGVDIYNLTKYTRSNQNTCINQRSIVSQGDAVARGDVLADGPSVDLGELALGQNMRIAFMPWNGYNFEDSILVSEKIAQEDRFTSIHIQELTCVARDTKLGSEEITADIPNVGESALSKLDESGIVYIGAEVGAGDILVGKVTPKGETQLTPEEKLLRAIFGEKASDVKDTSSRVPTGTRGTVIDVQVFTRDGIEKDQRARSIETDQLDQFRKDLKDEYRIVETATFERLTEALKGQEVISGPGFKKGDKLDEETLDKLDRDDWFKLRMKDESLNELLEKSEQGLADRKKDHEARFEDKRGKLQQGDDLAPGVLKIVKVYLAIKRRVQPGDKMAGRHGNKGVISAVMPVEDMPFDEQGNPVDVVLNPLGVPSRMNVGQVLETHLGAAAKGLGDRINTMLEEQRKVKDLREMLDKVYNHSDAAPHYDLDSLSDDEVMSLAGNLRQGVPMSTAVFDGAKETEVKQMLELADMETSGQIKLFDGRTGDAFDRPVTVGYMYMLKLNHLIDDKMHARSTGSYSLVTQQPLGGKAQFGGQRFGEMEVWALEAYGAAYTLQEMLTVKSDDVNGRTKMYKNIVDGDHRMEPGMPESFNVLVKEIRSLGIDIELEQE</sequence>
<comment type="subunit">
    <text evidence="6 8">The RNAP catalytic core consists of 2 alpha, 1 beta, 1 beta' and 1 omega subunit. When a sigma factor is associated with the core the holoenzyme is formed, which can initiate transcription.</text>
</comment>
<dbReference type="Pfam" id="PF00562">
    <property type="entry name" value="RNA_pol_Rpb2_6"/>
    <property type="match status" value="1"/>
</dbReference>
<dbReference type="GO" id="GO:0006351">
    <property type="term" value="P:DNA-templated transcription"/>
    <property type="evidence" value="ECO:0007669"/>
    <property type="project" value="UniProtKB-UniRule"/>
</dbReference>
<feature type="domain" description="RNA polymerase Rpb2" evidence="11">
    <location>
        <begin position="1282"/>
        <end position="1357"/>
    </location>
</feature>
<comment type="catalytic activity">
    <reaction evidence="5 6 8">
        <text>RNA(n) + a ribonucleoside 5'-triphosphate = RNA(n+1) + diphosphate</text>
        <dbReference type="Rhea" id="RHEA:21248"/>
        <dbReference type="Rhea" id="RHEA-COMP:14527"/>
        <dbReference type="Rhea" id="RHEA-COMP:17342"/>
        <dbReference type="ChEBI" id="CHEBI:33019"/>
        <dbReference type="ChEBI" id="CHEBI:61557"/>
        <dbReference type="ChEBI" id="CHEBI:140395"/>
        <dbReference type="EC" id="2.7.7.6"/>
    </reaction>
</comment>
<dbReference type="GO" id="GO:0003899">
    <property type="term" value="F:DNA-directed RNA polymerase activity"/>
    <property type="evidence" value="ECO:0007669"/>
    <property type="project" value="UniProtKB-UniRule"/>
</dbReference>
<dbReference type="InterPro" id="IPR015712">
    <property type="entry name" value="DNA-dir_RNA_pol_su2"/>
</dbReference>
<dbReference type="Pfam" id="PF04561">
    <property type="entry name" value="RNA_pol_Rpb2_2"/>
    <property type="match status" value="2"/>
</dbReference>
<keyword evidence="1 6" id="KW-0240">DNA-directed RNA polymerase</keyword>
<dbReference type="PROSITE" id="PS01166">
    <property type="entry name" value="RNA_POL_BETA"/>
    <property type="match status" value="1"/>
</dbReference>
<comment type="function">
    <text evidence="6 8">DNA-dependent RNA polymerase catalyzes the transcription of DNA into RNA using the four ribonucleoside triphosphates as substrates.</text>
</comment>
<dbReference type="EC" id="2.7.7.6" evidence="6 8"/>
<evidence type="ECO:0000256" key="5">
    <source>
        <dbReference type="ARBA" id="ARBA00048552"/>
    </source>
</evidence>
<dbReference type="InterPro" id="IPR007645">
    <property type="entry name" value="RNA_pol_Rpb2_3"/>
</dbReference>
<dbReference type="NCBIfam" id="TIGR02013">
    <property type="entry name" value="rpoB"/>
    <property type="match status" value="1"/>
</dbReference>
<evidence type="ECO:0000256" key="4">
    <source>
        <dbReference type="ARBA" id="ARBA00023163"/>
    </source>
</evidence>
<keyword evidence="4 6" id="KW-0804">Transcription</keyword>
<dbReference type="NCBIfam" id="NF001616">
    <property type="entry name" value="PRK00405.1"/>
    <property type="match status" value="1"/>
</dbReference>
<evidence type="ECO:0000259" key="13">
    <source>
        <dbReference type="Pfam" id="PF04563"/>
    </source>
</evidence>
<feature type="domain" description="RNA polymerase Rpb2" evidence="12">
    <location>
        <begin position="155"/>
        <end position="224"/>
    </location>
</feature>
<gene>
    <name evidence="6 16" type="primary">rpoB</name>
    <name evidence="16" type="ORF">CF392_07700</name>
</gene>
<evidence type="ECO:0000313" key="16">
    <source>
        <dbReference type="EMBL" id="PAV26083.1"/>
    </source>
</evidence>
<evidence type="ECO:0000256" key="6">
    <source>
        <dbReference type="HAMAP-Rule" id="MF_01321"/>
    </source>
</evidence>
<dbReference type="EMBL" id="NMPM01000039">
    <property type="protein sequence ID" value="PAV26083.1"/>
    <property type="molecule type" value="Genomic_DNA"/>
</dbReference>
<dbReference type="GO" id="GO:0032549">
    <property type="term" value="F:ribonucleoside binding"/>
    <property type="evidence" value="ECO:0007669"/>
    <property type="project" value="InterPro"/>
</dbReference>
<reference evidence="16 17" key="1">
    <citation type="submission" date="2017-07" db="EMBL/GenBank/DDBJ databases">
        <title>Tamlnaduibacter salinus (Mi-7) genome sequencing.</title>
        <authorList>
            <person name="Verma A."/>
            <person name="Krishnamurthi S."/>
        </authorList>
    </citation>
    <scope>NUCLEOTIDE SEQUENCE [LARGE SCALE GENOMIC DNA]</scope>
    <source>
        <strain evidence="16 17">Mi-7</strain>
    </source>
</reference>
<evidence type="ECO:0000256" key="8">
    <source>
        <dbReference type="RuleBase" id="RU363031"/>
    </source>
</evidence>
<dbReference type="Proteomes" id="UP000218332">
    <property type="component" value="Unassembled WGS sequence"/>
</dbReference>
<dbReference type="CDD" id="cd00653">
    <property type="entry name" value="RNA_pol_B_RPB2"/>
    <property type="match status" value="1"/>
</dbReference>
<evidence type="ECO:0000256" key="9">
    <source>
        <dbReference type="SAM" id="MobiDB-lite"/>
    </source>
</evidence>
<dbReference type="Gene3D" id="2.40.50.150">
    <property type="match status" value="1"/>
</dbReference>
<dbReference type="Pfam" id="PF04560">
    <property type="entry name" value="RNA_pol_Rpb2_7"/>
    <property type="match status" value="1"/>
</dbReference>
<dbReference type="Gene3D" id="3.90.1800.10">
    <property type="entry name" value="RNA polymerase alpha subunit dimerisation domain"/>
    <property type="match status" value="1"/>
</dbReference>
<dbReference type="FunFam" id="3.90.1110.10:FF:000004">
    <property type="entry name" value="DNA-directed RNA polymerase subunit beta"/>
    <property type="match status" value="1"/>
</dbReference>
<dbReference type="InterPro" id="IPR010243">
    <property type="entry name" value="RNA_pol_bsu_bac"/>
</dbReference>
<dbReference type="Pfam" id="PF04565">
    <property type="entry name" value="RNA_pol_Rpb2_3"/>
    <property type="match status" value="1"/>
</dbReference>
<comment type="caution">
    <text evidence="16">The sequence shown here is derived from an EMBL/GenBank/DDBJ whole genome shotgun (WGS) entry which is preliminary data.</text>
</comment>
<dbReference type="Gene3D" id="3.90.1110.10">
    <property type="entry name" value="RNA polymerase Rpb2, domain 2"/>
    <property type="match status" value="1"/>
</dbReference>
<dbReference type="SUPFAM" id="SSF64484">
    <property type="entry name" value="beta and beta-prime subunits of DNA dependent RNA-polymerase"/>
    <property type="match status" value="1"/>
</dbReference>
<feature type="domain" description="DNA-directed RNA polymerase beta subunit external 1" evidence="15">
    <location>
        <begin position="596"/>
        <end position="661"/>
    </location>
</feature>
<dbReference type="InterPro" id="IPR007641">
    <property type="entry name" value="RNA_pol_Rpb2_7"/>
</dbReference>
<dbReference type="InterPro" id="IPR014724">
    <property type="entry name" value="RNA_pol_RPB2_OB-fold"/>
</dbReference>
<dbReference type="FunFam" id="2.40.50.150:FF:000001">
    <property type="entry name" value="DNA-directed RNA polymerase subunit beta"/>
    <property type="match status" value="1"/>
</dbReference>
<protein>
    <recommendedName>
        <fullName evidence="6 8">DNA-directed RNA polymerase subunit beta</fullName>
        <shortName evidence="6">RNAP subunit beta</shortName>
        <ecNumber evidence="6 8">2.7.7.6</ecNumber>
    </recommendedName>
    <alternativeName>
        <fullName evidence="6">RNA polymerase subunit beta</fullName>
    </alternativeName>
    <alternativeName>
        <fullName evidence="6">Transcriptase subunit beta</fullName>
    </alternativeName>
</protein>
<keyword evidence="17" id="KW-1185">Reference proteome</keyword>
<evidence type="ECO:0000259" key="12">
    <source>
        <dbReference type="Pfam" id="PF04561"/>
    </source>
</evidence>
<feature type="domain" description="RNA polymerase Rpb2" evidence="12">
    <location>
        <begin position="347"/>
        <end position="459"/>
    </location>
</feature>
<dbReference type="RefSeq" id="WP_095610884.1">
    <property type="nucleotide sequence ID" value="NZ_NMPM01000039.1"/>
</dbReference>
<feature type="domain" description="RNA polymerase beta subunit protrusion" evidence="13">
    <location>
        <begin position="27"/>
        <end position="504"/>
    </location>
</feature>
<evidence type="ECO:0000313" key="17">
    <source>
        <dbReference type="Proteomes" id="UP000218332"/>
    </source>
</evidence>
<evidence type="ECO:0000256" key="1">
    <source>
        <dbReference type="ARBA" id="ARBA00022478"/>
    </source>
</evidence>
<dbReference type="Pfam" id="PF04563">
    <property type="entry name" value="RNA_pol_Rpb2_1"/>
    <property type="match status" value="1"/>
</dbReference>
<dbReference type="InterPro" id="IPR019462">
    <property type="entry name" value="DNA-dir_RNA_pol_bsu_external_1"/>
</dbReference>
<dbReference type="FunFam" id="3.90.1110.10:FF:000001">
    <property type="entry name" value="DNA-directed RNA polymerase subunit beta"/>
    <property type="match status" value="1"/>
</dbReference>
<evidence type="ECO:0000259" key="15">
    <source>
        <dbReference type="Pfam" id="PF10385"/>
    </source>
</evidence>
<dbReference type="InterPro" id="IPR007121">
    <property type="entry name" value="RNA_pol_bsu_CS"/>
</dbReference>
<dbReference type="PANTHER" id="PTHR20856">
    <property type="entry name" value="DNA-DIRECTED RNA POLYMERASE I SUBUNIT 2"/>
    <property type="match status" value="1"/>
</dbReference>
<evidence type="ECO:0000256" key="7">
    <source>
        <dbReference type="RuleBase" id="RU000434"/>
    </source>
</evidence>
<dbReference type="Gene3D" id="2.40.270.10">
    <property type="entry name" value="DNA-directed RNA polymerase, subunit 2, domain 6"/>
    <property type="match status" value="1"/>
</dbReference>
<feature type="compositionally biased region" description="Basic and acidic residues" evidence="9">
    <location>
        <begin position="1031"/>
        <end position="1051"/>
    </location>
</feature>
<dbReference type="GO" id="GO:0003677">
    <property type="term" value="F:DNA binding"/>
    <property type="evidence" value="ECO:0007669"/>
    <property type="project" value="UniProtKB-UniRule"/>
</dbReference>
<evidence type="ECO:0000256" key="2">
    <source>
        <dbReference type="ARBA" id="ARBA00022679"/>
    </source>
</evidence>
<dbReference type="Gene3D" id="3.90.1100.10">
    <property type="match status" value="2"/>
</dbReference>
<dbReference type="Gene3D" id="2.30.150.10">
    <property type="entry name" value="DNA-directed RNA polymerase, beta subunit, external 1 domain"/>
    <property type="match status" value="1"/>
</dbReference>
<feature type="domain" description="DNA-directed RNA polymerase subunit 2 hybrid-binding" evidence="10">
    <location>
        <begin position="723"/>
        <end position="1280"/>
    </location>
</feature>
<evidence type="ECO:0000256" key="3">
    <source>
        <dbReference type="ARBA" id="ARBA00022695"/>
    </source>
</evidence>
<keyword evidence="3 6" id="KW-0548">Nucleotidyltransferase</keyword>
<dbReference type="FunFam" id="2.40.50.100:FF:000006">
    <property type="entry name" value="DNA-directed RNA polymerase subunit beta"/>
    <property type="match status" value="1"/>
</dbReference>
<dbReference type="FunFam" id="3.90.1800.10:FF:000001">
    <property type="entry name" value="DNA-directed RNA polymerase subunit beta"/>
    <property type="match status" value="1"/>
</dbReference>
<dbReference type="GO" id="GO:0000428">
    <property type="term" value="C:DNA-directed RNA polymerase complex"/>
    <property type="evidence" value="ECO:0007669"/>
    <property type="project" value="UniProtKB-KW"/>
</dbReference>
<comment type="similarity">
    <text evidence="6 7">Belongs to the RNA polymerase beta chain family.</text>
</comment>
<dbReference type="InterPro" id="IPR042107">
    <property type="entry name" value="DNA-dir_RNA_pol_bsu_ext_1_sf"/>
</dbReference>
<keyword evidence="2 6" id="KW-0808">Transferase</keyword>
<evidence type="ECO:0000259" key="10">
    <source>
        <dbReference type="Pfam" id="PF00562"/>
    </source>
</evidence>
<dbReference type="InterPro" id="IPR007120">
    <property type="entry name" value="DNA-dir_RNAP_su2_dom"/>
</dbReference>
<feature type="domain" description="RNA polymerase Rpb2" evidence="14">
    <location>
        <begin position="518"/>
        <end position="585"/>
    </location>
</feature>
<dbReference type="FunFam" id="3.90.1100.10:FF:000002">
    <property type="entry name" value="DNA-directed RNA polymerase subunit beta"/>
    <property type="match status" value="1"/>
</dbReference>
<evidence type="ECO:0000259" key="11">
    <source>
        <dbReference type="Pfam" id="PF04560"/>
    </source>
</evidence>
<dbReference type="HAMAP" id="MF_01321">
    <property type="entry name" value="RNApol_bact_RpoB"/>
    <property type="match status" value="1"/>
</dbReference>
<dbReference type="InterPro" id="IPR037033">
    <property type="entry name" value="DNA-dir_RNAP_su2_hyb_sf"/>
</dbReference>
<dbReference type="InterPro" id="IPR007642">
    <property type="entry name" value="RNA_pol_Rpb2_2"/>
</dbReference>
<accession>A0A2A2I4Y4</accession>
<dbReference type="Gene3D" id="2.40.50.100">
    <property type="match status" value="1"/>
</dbReference>
<dbReference type="InterPro" id="IPR037034">
    <property type="entry name" value="RNA_pol_Rpb2_2_sf"/>
</dbReference>
<organism evidence="16 17">
    <name type="scientific">Tamilnaduibacter salinus</name>
    <dbReference type="NCBI Taxonomy" id="1484056"/>
    <lineage>
        <taxon>Bacteria</taxon>
        <taxon>Pseudomonadati</taxon>
        <taxon>Pseudomonadota</taxon>
        <taxon>Gammaproteobacteria</taxon>
        <taxon>Pseudomonadales</taxon>
        <taxon>Marinobacteraceae</taxon>
        <taxon>Tamilnaduibacter</taxon>
    </lineage>
</organism>
<feature type="region of interest" description="Disordered" evidence="9">
    <location>
        <begin position="1031"/>
        <end position="1052"/>
    </location>
</feature>
<name>A0A2A2I4Y4_9GAMM</name>
<evidence type="ECO:0000259" key="14">
    <source>
        <dbReference type="Pfam" id="PF04565"/>
    </source>
</evidence>